<dbReference type="PROSITE" id="PS50294">
    <property type="entry name" value="WD_REPEATS_REGION"/>
    <property type="match status" value="1"/>
</dbReference>
<dbReference type="Proteomes" id="UP000011668">
    <property type="component" value="Unassembled WGS sequence"/>
</dbReference>
<reference evidence="2 3" key="1">
    <citation type="journal article" date="2013" name="Nat. Commun.">
        <title>The evolution and pathogenic mechanisms of the rice sheath blight pathogen.</title>
        <authorList>
            <person name="Zheng A."/>
            <person name="Lin R."/>
            <person name="Xu L."/>
            <person name="Qin P."/>
            <person name="Tang C."/>
            <person name="Ai P."/>
            <person name="Zhang D."/>
            <person name="Liu Y."/>
            <person name="Sun Z."/>
            <person name="Feng H."/>
            <person name="Wang Y."/>
            <person name="Chen Y."/>
            <person name="Liang X."/>
            <person name="Fu R."/>
            <person name="Li Q."/>
            <person name="Zhang J."/>
            <person name="Yu X."/>
            <person name="Xie Z."/>
            <person name="Ding L."/>
            <person name="Guan P."/>
            <person name="Tang J."/>
            <person name="Liang Y."/>
            <person name="Wang S."/>
            <person name="Deng Q."/>
            <person name="Li S."/>
            <person name="Zhu J."/>
            <person name="Wang L."/>
            <person name="Liu H."/>
            <person name="Li P."/>
        </authorList>
    </citation>
    <scope>NUCLEOTIDE SEQUENCE [LARGE SCALE GENOMIC DNA]</scope>
    <source>
        <strain evidence="3">AG-1 IA</strain>
    </source>
</reference>
<dbReference type="SMART" id="SM00320">
    <property type="entry name" value="WD40"/>
    <property type="match status" value="1"/>
</dbReference>
<sequence>MTVCIWDAENGNLVLGPLKAHTSRVYFVQFSPDSSHIASCSDDRTVRFWSLASCATSVQNGVLTASVNDQHLSSNLDRQIGTDSWSVDEEGWVMLRGHRVVWVPSDLRPCLMCPPEDFMIADRGCLILNLDGLNVGDKWQDCYQP</sequence>
<dbReference type="PROSITE" id="PS50082">
    <property type="entry name" value="WD_REPEATS_2"/>
    <property type="match status" value="1"/>
</dbReference>
<evidence type="ECO:0000256" key="1">
    <source>
        <dbReference type="PROSITE-ProRule" id="PRU00221"/>
    </source>
</evidence>
<comment type="caution">
    <text evidence="2">The sequence shown here is derived from an EMBL/GenBank/DDBJ whole genome shotgun (WGS) entry which is preliminary data.</text>
</comment>
<dbReference type="PANTHER" id="PTHR19879">
    <property type="entry name" value="TRANSCRIPTION INITIATION FACTOR TFIID"/>
    <property type="match status" value="1"/>
</dbReference>
<dbReference type="SUPFAM" id="SSF50978">
    <property type="entry name" value="WD40 repeat-like"/>
    <property type="match status" value="1"/>
</dbReference>
<evidence type="ECO:0000313" key="2">
    <source>
        <dbReference type="EMBL" id="ELU44077.1"/>
    </source>
</evidence>
<protein>
    <submittedName>
        <fullName evidence="2">WD40 domain-containing protein</fullName>
    </submittedName>
</protein>
<dbReference type="HOGENOM" id="CLU_000288_57_19_1"/>
<dbReference type="EMBL" id="AFRT01000435">
    <property type="protein sequence ID" value="ELU44077.1"/>
    <property type="molecule type" value="Genomic_DNA"/>
</dbReference>
<feature type="repeat" description="WD" evidence="1">
    <location>
        <begin position="18"/>
        <end position="53"/>
    </location>
</feature>
<dbReference type="InterPro" id="IPR001680">
    <property type="entry name" value="WD40_rpt"/>
</dbReference>
<accession>L8X4P0</accession>
<dbReference type="OrthoDB" id="6262491at2759"/>
<dbReference type="OMA" id="CATSVQN"/>
<proteinExistence type="predicted"/>
<dbReference type="InterPro" id="IPR036322">
    <property type="entry name" value="WD40_repeat_dom_sf"/>
</dbReference>
<dbReference type="Gene3D" id="2.130.10.10">
    <property type="entry name" value="YVTN repeat-like/Quinoprotein amine dehydrogenase"/>
    <property type="match status" value="1"/>
</dbReference>
<name>L8X4P0_THACA</name>
<evidence type="ECO:0000313" key="3">
    <source>
        <dbReference type="Proteomes" id="UP000011668"/>
    </source>
</evidence>
<organism evidence="2 3">
    <name type="scientific">Thanatephorus cucumeris (strain AG1-IA)</name>
    <name type="common">Rice sheath blight fungus</name>
    <name type="synonym">Rhizoctonia solani</name>
    <dbReference type="NCBI Taxonomy" id="983506"/>
    <lineage>
        <taxon>Eukaryota</taxon>
        <taxon>Fungi</taxon>
        <taxon>Dikarya</taxon>
        <taxon>Basidiomycota</taxon>
        <taxon>Agaricomycotina</taxon>
        <taxon>Agaricomycetes</taxon>
        <taxon>Cantharellales</taxon>
        <taxon>Ceratobasidiaceae</taxon>
        <taxon>Rhizoctonia</taxon>
        <taxon>Rhizoctonia solani AG-1</taxon>
    </lineage>
</organism>
<dbReference type="STRING" id="983506.L8X4P0"/>
<dbReference type="AlphaFoldDB" id="L8X4P0"/>
<keyword evidence="3" id="KW-1185">Reference proteome</keyword>
<gene>
    <name evidence="2" type="ORF">AG1IA_01890</name>
</gene>
<dbReference type="Pfam" id="PF00400">
    <property type="entry name" value="WD40"/>
    <property type="match status" value="1"/>
</dbReference>
<dbReference type="PANTHER" id="PTHR19879:SF9">
    <property type="entry name" value="TRANSCRIPTION INITIATION FACTOR TFIID SUBUNIT 5"/>
    <property type="match status" value="1"/>
</dbReference>
<dbReference type="InterPro" id="IPR015943">
    <property type="entry name" value="WD40/YVTN_repeat-like_dom_sf"/>
</dbReference>
<keyword evidence="1" id="KW-0853">WD repeat</keyword>